<dbReference type="SUPFAM" id="SSF56235">
    <property type="entry name" value="N-terminal nucleophile aminohydrolases (Ntn hydrolases)"/>
    <property type="match status" value="1"/>
</dbReference>
<dbReference type="CDD" id="cd01901">
    <property type="entry name" value="Ntn_hydrolase"/>
    <property type="match status" value="1"/>
</dbReference>
<sequence length="191" mass="20169">MTVVAAMVTGDHVVMGADNASDHSGTFVYNQGKIARKQFSIYPEQLIIGASGNAAIVPTVTHNLTIESAPQPHADRDAVDSWAHQVAEAMTQILAEATPSVLDGNNIDGAILMAWRQHLWLVHAHNAIRPNNGIVAIGSGRDIALGSMHTSAANRADPVKAVDLAVRLAATYDSGCRLDESGPLIYTTAPD</sequence>
<accession>A0ABS0CX55</accession>
<dbReference type="EMBL" id="JADLQX010000024">
    <property type="protein sequence ID" value="MBF6301182.1"/>
    <property type="molecule type" value="Genomic_DNA"/>
</dbReference>
<dbReference type="RefSeq" id="WP_195132409.1">
    <property type="nucleotide sequence ID" value="NZ_JADLQX010000024.1"/>
</dbReference>
<protein>
    <submittedName>
        <fullName evidence="1">Uncharacterized protein</fullName>
    </submittedName>
</protein>
<dbReference type="InterPro" id="IPR029055">
    <property type="entry name" value="Ntn_hydrolases_N"/>
</dbReference>
<comment type="caution">
    <text evidence="1">The sequence shown here is derived from an EMBL/GenBank/DDBJ whole genome shotgun (WGS) entry which is preliminary data.</text>
</comment>
<evidence type="ECO:0000313" key="1">
    <source>
        <dbReference type="EMBL" id="MBF6301182.1"/>
    </source>
</evidence>
<name>A0ABS0CX55_9NOCA</name>
<reference evidence="1 2" key="1">
    <citation type="submission" date="2020-10" db="EMBL/GenBank/DDBJ databases">
        <title>Identification of Nocardia species via Next-generation sequencing and recognition of intraspecies genetic diversity.</title>
        <authorList>
            <person name="Li P."/>
            <person name="Li P."/>
            <person name="Lu B."/>
        </authorList>
    </citation>
    <scope>NUCLEOTIDE SEQUENCE [LARGE SCALE GENOMIC DNA]</scope>
    <source>
        <strain evidence="1 2">BJ06-0157</strain>
    </source>
</reference>
<proteinExistence type="predicted"/>
<evidence type="ECO:0000313" key="2">
    <source>
        <dbReference type="Proteomes" id="UP000702209"/>
    </source>
</evidence>
<keyword evidence="2" id="KW-1185">Reference proteome</keyword>
<gene>
    <name evidence="1" type="ORF">IU459_27090</name>
</gene>
<dbReference type="Proteomes" id="UP000702209">
    <property type="component" value="Unassembled WGS sequence"/>
</dbReference>
<dbReference type="Gene3D" id="3.60.20.10">
    <property type="entry name" value="Glutamine Phosphoribosylpyrophosphate, subunit 1, domain 1"/>
    <property type="match status" value="1"/>
</dbReference>
<organism evidence="1 2">
    <name type="scientific">Nocardia amamiensis</name>
    <dbReference type="NCBI Taxonomy" id="404578"/>
    <lineage>
        <taxon>Bacteria</taxon>
        <taxon>Bacillati</taxon>
        <taxon>Actinomycetota</taxon>
        <taxon>Actinomycetes</taxon>
        <taxon>Mycobacteriales</taxon>
        <taxon>Nocardiaceae</taxon>
        <taxon>Nocardia</taxon>
    </lineage>
</organism>